<keyword evidence="4" id="KW-1185">Reference proteome</keyword>
<dbReference type="EMBL" id="BSOT01000007">
    <property type="protein sequence ID" value="GLR72108.1"/>
    <property type="molecule type" value="Genomic_DNA"/>
</dbReference>
<name>A0AA37WJD5_9ALTE</name>
<dbReference type="GO" id="GO:0000166">
    <property type="term" value="F:nucleotide binding"/>
    <property type="evidence" value="ECO:0007669"/>
    <property type="project" value="UniProtKB-KW"/>
</dbReference>
<accession>A0AA37WJD5</accession>
<dbReference type="AlphaFoldDB" id="A0AA37WJD5"/>
<dbReference type="RefSeq" id="WP_284218469.1">
    <property type="nucleotide sequence ID" value="NZ_BSOT01000007.1"/>
</dbReference>
<dbReference type="InterPro" id="IPR033856">
    <property type="entry name" value="Trp_halogen"/>
</dbReference>
<keyword evidence="2" id="KW-0285">Flavoprotein</keyword>
<feature type="binding site" evidence="2">
    <location>
        <position position="358"/>
    </location>
    <ligand>
        <name>L-tryptophan</name>
        <dbReference type="ChEBI" id="CHEBI:57912"/>
    </ligand>
</feature>
<feature type="binding site" evidence="2">
    <location>
        <position position="349"/>
    </location>
    <ligand>
        <name>FAD</name>
        <dbReference type="ChEBI" id="CHEBI:57692"/>
    </ligand>
</feature>
<dbReference type="PANTHER" id="PTHR43747">
    <property type="entry name" value="FAD-BINDING PROTEIN"/>
    <property type="match status" value="1"/>
</dbReference>
<reference evidence="3" key="1">
    <citation type="journal article" date="2014" name="Int. J. Syst. Evol. Microbiol.">
        <title>Complete genome sequence of Corynebacterium casei LMG S-19264T (=DSM 44701T), isolated from a smear-ripened cheese.</title>
        <authorList>
            <consortium name="US DOE Joint Genome Institute (JGI-PGF)"/>
            <person name="Walter F."/>
            <person name="Albersmeier A."/>
            <person name="Kalinowski J."/>
            <person name="Ruckert C."/>
        </authorList>
    </citation>
    <scope>NUCLEOTIDE SEQUENCE</scope>
    <source>
        <strain evidence="3">NBRC 110023</strain>
    </source>
</reference>
<evidence type="ECO:0000313" key="3">
    <source>
        <dbReference type="EMBL" id="GLR72108.1"/>
    </source>
</evidence>
<feature type="active site" evidence="1">
    <location>
        <position position="86"/>
    </location>
</feature>
<dbReference type="InterPro" id="IPR036188">
    <property type="entry name" value="FAD/NAD-bd_sf"/>
</dbReference>
<dbReference type="Gene3D" id="3.50.50.60">
    <property type="entry name" value="FAD/NAD(P)-binding domain"/>
    <property type="match status" value="1"/>
</dbReference>
<keyword evidence="2" id="KW-0547">Nucleotide-binding</keyword>
<evidence type="ECO:0000256" key="1">
    <source>
        <dbReference type="PIRSR" id="PIRSR011396-1"/>
    </source>
</evidence>
<sequence>MSVSIKSVVIVGGGTAGWITAGVLSAKLIEKFGANANGAPIITLIESDKLAPIGVGEGTLPTMRSTLSSMGISESTFIKECNASFKQGSTFRKWRTNESNDVYQHPFSLPAEFSTNNLAEYWLSNAEVNEYQAFANFVTPQAKVCEQKLAPKQSTTPEFAAVCNYGYHLDAGKFSNFLRTHCIKNLQVRHVVDEVINIDNHPNGHIKSVTTKSSGVLEGQLFIDCTGISALLIGKHLGVGFISKKDTLFIDSAVAAQADYVNSHAPIESNTLSTAQAAGWIWDIGLPSRRGIGYAYSSQFASRDLAEETLQDYIQHEKYALPTADCRHISFEPGHRERFWSGNCVAIGLSAGFVEPLEASSLALVELSCKMIAEQFPASTFALPQLEKRFNEVFLYRWQRIVEFLKLHYVLSQRADSAFWVQNKDPQSVPERLKEMLEGWRYQAPWHYDFDRIEIFPSASYQYILCGMGYAHALSGMAVSNNMDAVVARLTYANKSMSEKYLSALPTNRELIEKIKQKNLPI</sequence>
<feature type="binding site" evidence="2">
    <location>
        <position position="195"/>
    </location>
    <ligand>
        <name>FAD</name>
        <dbReference type="ChEBI" id="CHEBI:57692"/>
    </ligand>
</feature>
<gene>
    <name evidence="3" type="ORF">GCM10007852_30160</name>
</gene>
<organism evidence="3 4">
    <name type="scientific">Agaribacter marinus</name>
    <dbReference type="NCBI Taxonomy" id="1431249"/>
    <lineage>
        <taxon>Bacteria</taxon>
        <taxon>Pseudomonadati</taxon>
        <taxon>Pseudomonadota</taxon>
        <taxon>Gammaproteobacteria</taxon>
        <taxon>Alteromonadales</taxon>
        <taxon>Alteromonadaceae</taxon>
        <taxon>Agaribacter</taxon>
    </lineage>
</organism>
<dbReference type="Proteomes" id="UP001156601">
    <property type="component" value="Unassembled WGS sequence"/>
</dbReference>
<dbReference type="InterPro" id="IPR050816">
    <property type="entry name" value="Flavin-dep_Halogenase_NPB"/>
</dbReference>
<dbReference type="PANTHER" id="PTHR43747:SF4">
    <property type="entry name" value="FLAVIN-DEPENDENT TRYPTOPHAN HALOGENASE"/>
    <property type="match status" value="1"/>
</dbReference>
<dbReference type="PIRSF" id="PIRSF011396">
    <property type="entry name" value="Trp_halogenase"/>
    <property type="match status" value="1"/>
</dbReference>
<feature type="binding site" evidence="2">
    <location>
        <begin position="13"/>
        <end position="16"/>
    </location>
    <ligand>
        <name>FAD</name>
        <dbReference type="ChEBI" id="CHEBI:57692"/>
    </ligand>
</feature>
<protein>
    <submittedName>
        <fullName evidence="3">Tryptophan halogenase</fullName>
    </submittedName>
</protein>
<comment type="caution">
    <text evidence="3">The sequence shown here is derived from an EMBL/GenBank/DDBJ whole genome shotgun (WGS) entry which is preliminary data.</text>
</comment>
<dbReference type="InterPro" id="IPR006905">
    <property type="entry name" value="Flavin_halogenase"/>
</dbReference>
<keyword evidence="2" id="KW-0274">FAD</keyword>
<dbReference type="SUPFAM" id="SSF51905">
    <property type="entry name" value="FAD/NAD(P)-binding domain"/>
    <property type="match status" value="1"/>
</dbReference>
<dbReference type="GO" id="GO:0004497">
    <property type="term" value="F:monooxygenase activity"/>
    <property type="evidence" value="ECO:0007669"/>
    <property type="project" value="InterPro"/>
</dbReference>
<proteinExistence type="predicted"/>
<evidence type="ECO:0000256" key="2">
    <source>
        <dbReference type="PIRSR" id="PIRSR011396-2"/>
    </source>
</evidence>
<feature type="binding site" evidence="2">
    <location>
        <position position="86"/>
    </location>
    <ligand>
        <name>7-chloro-L-tryptophan</name>
        <dbReference type="ChEBI" id="CHEBI:58713"/>
    </ligand>
</feature>
<dbReference type="Pfam" id="PF04820">
    <property type="entry name" value="Trp_halogenase"/>
    <property type="match status" value="1"/>
</dbReference>
<reference evidence="3" key="2">
    <citation type="submission" date="2023-01" db="EMBL/GenBank/DDBJ databases">
        <title>Draft genome sequence of Agaribacter marinus strain NBRC 110023.</title>
        <authorList>
            <person name="Sun Q."/>
            <person name="Mori K."/>
        </authorList>
    </citation>
    <scope>NUCLEOTIDE SEQUENCE</scope>
    <source>
        <strain evidence="3">NBRC 110023</strain>
    </source>
</reference>
<evidence type="ECO:0000313" key="4">
    <source>
        <dbReference type="Proteomes" id="UP001156601"/>
    </source>
</evidence>